<dbReference type="InterPro" id="IPR012337">
    <property type="entry name" value="RNaseH-like_sf"/>
</dbReference>
<evidence type="ECO:0000256" key="5">
    <source>
        <dbReference type="ARBA" id="ARBA00022801"/>
    </source>
</evidence>
<dbReference type="GO" id="GO:0015074">
    <property type="term" value="P:DNA integration"/>
    <property type="evidence" value="ECO:0007669"/>
    <property type="project" value="InterPro"/>
</dbReference>
<evidence type="ECO:0000313" key="10">
    <source>
        <dbReference type="Proteomes" id="UP000225706"/>
    </source>
</evidence>
<dbReference type="Proteomes" id="UP000225706">
    <property type="component" value="Unassembled WGS sequence"/>
</dbReference>
<dbReference type="AlphaFoldDB" id="A0A2B4S787"/>
<feature type="compositionally biased region" description="Basic and acidic residues" evidence="7">
    <location>
        <begin position="1097"/>
        <end position="1109"/>
    </location>
</feature>
<proteinExistence type="predicted"/>
<accession>A0A2B4S787</accession>
<dbReference type="InterPro" id="IPR050951">
    <property type="entry name" value="Retrovirus_Pol_polyprotein"/>
</dbReference>
<dbReference type="CDD" id="cd00303">
    <property type="entry name" value="retropepsin_like"/>
    <property type="match status" value="1"/>
</dbReference>
<evidence type="ECO:0000256" key="2">
    <source>
        <dbReference type="ARBA" id="ARBA00022695"/>
    </source>
</evidence>
<name>A0A2B4S787_STYPI</name>
<dbReference type="SUPFAM" id="SSF56672">
    <property type="entry name" value="DNA/RNA polymerases"/>
    <property type="match status" value="1"/>
</dbReference>
<keyword evidence="6" id="KW-0695">RNA-directed DNA polymerase</keyword>
<dbReference type="GO" id="GO:0003676">
    <property type="term" value="F:nucleic acid binding"/>
    <property type="evidence" value="ECO:0007669"/>
    <property type="project" value="InterPro"/>
</dbReference>
<evidence type="ECO:0000256" key="3">
    <source>
        <dbReference type="ARBA" id="ARBA00022722"/>
    </source>
</evidence>
<dbReference type="CDD" id="cd09274">
    <property type="entry name" value="RNase_HI_RT_Ty3"/>
    <property type="match status" value="1"/>
</dbReference>
<dbReference type="InterPro" id="IPR043502">
    <property type="entry name" value="DNA/RNA_pol_sf"/>
</dbReference>
<feature type="region of interest" description="Disordered" evidence="7">
    <location>
        <begin position="211"/>
        <end position="230"/>
    </location>
</feature>
<feature type="compositionally biased region" description="Polar residues" evidence="7">
    <location>
        <begin position="277"/>
        <end position="289"/>
    </location>
</feature>
<dbReference type="InterPro" id="IPR036397">
    <property type="entry name" value="RNaseH_sf"/>
</dbReference>
<dbReference type="Gene3D" id="1.10.340.70">
    <property type="match status" value="1"/>
</dbReference>
<evidence type="ECO:0000256" key="4">
    <source>
        <dbReference type="ARBA" id="ARBA00022759"/>
    </source>
</evidence>
<dbReference type="Gene3D" id="3.30.420.10">
    <property type="entry name" value="Ribonuclease H-like superfamily/Ribonuclease H"/>
    <property type="match status" value="1"/>
</dbReference>
<keyword evidence="5" id="KW-0378">Hydrolase</keyword>
<keyword evidence="10" id="KW-1185">Reference proteome</keyword>
<dbReference type="SUPFAM" id="SSF53098">
    <property type="entry name" value="Ribonuclease H-like"/>
    <property type="match status" value="1"/>
</dbReference>
<dbReference type="PANTHER" id="PTHR37984:SF11">
    <property type="entry name" value="INTEGRASE CATALYTIC DOMAIN-CONTAINING PROTEIN"/>
    <property type="match status" value="1"/>
</dbReference>
<keyword evidence="4" id="KW-0255">Endonuclease</keyword>
<dbReference type="PROSITE" id="PS50994">
    <property type="entry name" value="INTEGRASE"/>
    <property type="match status" value="1"/>
</dbReference>
<evidence type="ECO:0000259" key="8">
    <source>
        <dbReference type="PROSITE" id="PS50994"/>
    </source>
</evidence>
<keyword evidence="3" id="KW-0540">Nuclease</keyword>
<dbReference type="GO" id="GO:0006508">
    <property type="term" value="P:proteolysis"/>
    <property type="evidence" value="ECO:0007669"/>
    <property type="project" value="InterPro"/>
</dbReference>
<comment type="caution">
    <text evidence="9">The sequence shown here is derived from an EMBL/GenBank/DDBJ whole genome shotgun (WGS) entry which is preliminary data.</text>
</comment>
<dbReference type="PROSITE" id="PS00141">
    <property type="entry name" value="ASP_PROTEASE"/>
    <property type="match status" value="1"/>
</dbReference>
<evidence type="ECO:0000313" key="9">
    <source>
        <dbReference type="EMBL" id="PFX24913.1"/>
    </source>
</evidence>
<feature type="region of interest" description="Disordered" evidence="7">
    <location>
        <begin position="1"/>
        <end position="21"/>
    </location>
</feature>
<organism evidence="9 10">
    <name type="scientific">Stylophora pistillata</name>
    <name type="common">Smooth cauliflower coral</name>
    <dbReference type="NCBI Taxonomy" id="50429"/>
    <lineage>
        <taxon>Eukaryota</taxon>
        <taxon>Metazoa</taxon>
        <taxon>Cnidaria</taxon>
        <taxon>Anthozoa</taxon>
        <taxon>Hexacorallia</taxon>
        <taxon>Scleractinia</taxon>
        <taxon>Astrocoeniina</taxon>
        <taxon>Pocilloporidae</taxon>
        <taxon>Stylophora</taxon>
    </lineage>
</organism>
<feature type="domain" description="Integrase catalytic" evidence="8">
    <location>
        <begin position="984"/>
        <end position="1118"/>
    </location>
</feature>
<evidence type="ECO:0000256" key="1">
    <source>
        <dbReference type="ARBA" id="ARBA00022679"/>
    </source>
</evidence>
<dbReference type="FunFam" id="1.10.340.70:FF:000003">
    <property type="entry name" value="Protein CBG25708"/>
    <property type="match status" value="1"/>
</dbReference>
<dbReference type="FunFam" id="3.30.70.270:FF:000020">
    <property type="entry name" value="Transposon Tf2-6 polyprotein-like Protein"/>
    <property type="match status" value="1"/>
</dbReference>
<reference evidence="10" key="1">
    <citation type="journal article" date="2017" name="bioRxiv">
        <title>Comparative analysis of the genomes of Stylophora pistillata and Acropora digitifera provides evidence for extensive differences between species of corals.</title>
        <authorList>
            <person name="Voolstra C.R."/>
            <person name="Li Y."/>
            <person name="Liew Y.J."/>
            <person name="Baumgarten S."/>
            <person name="Zoccola D."/>
            <person name="Flot J.-F."/>
            <person name="Tambutte S."/>
            <person name="Allemand D."/>
            <person name="Aranda M."/>
        </authorList>
    </citation>
    <scope>NUCLEOTIDE SEQUENCE [LARGE SCALE GENOMIC DNA]</scope>
</reference>
<dbReference type="InterPro" id="IPR041373">
    <property type="entry name" value="RT_RNaseH"/>
</dbReference>
<feature type="compositionally biased region" description="Basic and acidic residues" evidence="7">
    <location>
        <begin position="219"/>
        <end position="230"/>
    </location>
</feature>
<dbReference type="Gene3D" id="3.10.20.370">
    <property type="match status" value="1"/>
</dbReference>
<dbReference type="InterPro" id="IPR001969">
    <property type="entry name" value="Aspartic_peptidase_AS"/>
</dbReference>
<dbReference type="FunFam" id="3.10.10.10:FF:000003">
    <property type="entry name" value="Retrovirus-related Pol polyprotein from transposon 297-like Protein"/>
    <property type="match status" value="1"/>
</dbReference>
<dbReference type="GO" id="GO:0004519">
    <property type="term" value="F:endonuclease activity"/>
    <property type="evidence" value="ECO:0007669"/>
    <property type="project" value="UniProtKB-KW"/>
</dbReference>
<dbReference type="InterPro" id="IPR041588">
    <property type="entry name" value="Integrase_H2C2"/>
</dbReference>
<evidence type="ECO:0000256" key="7">
    <source>
        <dbReference type="SAM" id="MobiDB-lite"/>
    </source>
</evidence>
<dbReference type="Pfam" id="PF17921">
    <property type="entry name" value="Integrase_H2C2"/>
    <property type="match status" value="1"/>
</dbReference>
<dbReference type="OrthoDB" id="5984086at2759"/>
<dbReference type="GO" id="GO:0004190">
    <property type="term" value="F:aspartic-type endopeptidase activity"/>
    <property type="evidence" value="ECO:0007669"/>
    <property type="project" value="InterPro"/>
</dbReference>
<keyword evidence="2" id="KW-0548">Nucleotidyltransferase</keyword>
<gene>
    <name evidence="9" type="primary">TY3B-I</name>
    <name evidence="9" type="ORF">AWC38_SpisGene10471</name>
</gene>
<keyword evidence="1" id="KW-0808">Transferase</keyword>
<dbReference type="Pfam" id="PF00665">
    <property type="entry name" value="rve"/>
    <property type="match status" value="1"/>
</dbReference>
<evidence type="ECO:0000256" key="6">
    <source>
        <dbReference type="ARBA" id="ARBA00022918"/>
    </source>
</evidence>
<dbReference type="Pfam" id="PF17917">
    <property type="entry name" value="RT_RNaseH"/>
    <property type="match status" value="1"/>
</dbReference>
<dbReference type="Gene3D" id="3.30.70.270">
    <property type="match status" value="2"/>
</dbReference>
<feature type="region of interest" description="Disordered" evidence="7">
    <location>
        <begin position="268"/>
        <end position="289"/>
    </location>
</feature>
<dbReference type="GO" id="GO:0003964">
    <property type="term" value="F:RNA-directed DNA polymerase activity"/>
    <property type="evidence" value="ECO:0007669"/>
    <property type="project" value="UniProtKB-KW"/>
</dbReference>
<dbReference type="EMBL" id="LSMT01000164">
    <property type="protein sequence ID" value="PFX24913.1"/>
    <property type="molecule type" value="Genomic_DNA"/>
</dbReference>
<sequence length="1118" mass="125482">MNETESSSTTAPSQSSTTSVIAAAPAPSAATTMAINLPSFPEFELQPRDTTPVRFEKYVKRMNNMFAAMDVTQASQKKAMLPHSVGEDTSDIFETLTVPEPPEGSDEYKTAVKALTEHFEPQKCVDHHVQVFRQETQKSGENIIGFYARLQLLARKCEFVDTDLEIKRQIIQSTLSLRLRRKAIEQSLSLENILKAARAMETADEQTTEMGKQLSHAVSDGRSKVSDDRQKENYRGQIKCGPRGKKCGLCGGGYPHCVAVVTHGEVPRSRPADVGGSSDNETSTLTSADCDNGEEYTFRTISQEPQGTHPNFQVKIFETPIRVLADSGATVNVLSFKDFDILKQEPQLSATRTKVYPYMTAKRLDLYGKFKAKITSDYGLSEETFYVAKGSSNSILSWMTSQKLNLIRVINTVDQLSPAPPPNAPDFLENYPGLTRGMGEYKGEPVQIHIDESVKPLAQPYRRIPFHVRKQVEEKLKQLEEDDIIERAKGPTPWVSPIVVVPKPNKPNEARICVDMRSLNKPIVRERHIILTIDDCAAEIFQKKVSDTICGIPGVKNISDDIYVGGVDKDDHDRRLKQVFHQLHTNGQTIYLPKCEFQVPTMLFFGHVFSEKGMSPDPRKVDALQHVAPLTSISEVRSFLSSAAFYSRFIKDFAVITRPLRQLTREEVKWQGTEAELSSFERLKAALSTKTALAYFDPGKPTSIFVDESPIGVGAVLTQKDESANEVMPLHYASCPLTPSQPRYPQIDRKSLPIYWAVKRFHLFVYGNEFKVVTDHKPLVTLFNNPASKPSARIERWLMVLQQYRFTVDYPPGGANPADYASRHPVGDPESQNYEIESEQHIAYVASNAVRKAITLSEIELATEKDLILQAVIAAVKSGCWHKAPPNLSLSELSRYEQIKEQLTCTDTFLLRSNRLVVPATLQERIVDIAHEGHLGIVKTKALLREKVWFPYMDKMVEMKIKTCLPCQVVTPVFTREPLQMSILPDNPFDDVSVDFAYVDGENLLLSVDDFSRFPFVVPVSSTSASAVIPKLDQLFATFGTPRVVKTDNGPPFNGEDFAKFSQVLGFKHRKVTPLWPRANSEVERFVKMLKKSTKASKADGKNWRKELQLSHNASRNR</sequence>
<dbReference type="Gene3D" id="3.10.10.10">
    <property type="entry name" value="HIV Type 1 Reverse Transcriptase, subunit A, domain 1"/>
    <property type="match status" value="1"/>
</dbReference>
<feature type="region of interest" description="Disordered" evidence="7">
    <location>
        <begin position="1097"/>
        <end position="1118"/>
    </location>
</feature>
<protein>
    <submittedName>
        <fullName evidence="9">Transposon Ty3-I Gag-Pol polyprotein</fullName>
    </submittedName>
</protein>
<dbReference type="InterPro" id="IPR001584">
    <property type="entry name" value="Integrase_cat-core"/>
</dbReference>
<dbReference type="InterPro" id="IPR043128">
    <property type="entry name" value="Rev_trsase/Diguanyl_cyclase"/>
</dbReference>
<dbReference type="PANTHER" id="PTHR37984">
    <property type="entry name" value="PROTEIN CBG26694"/>
    <property type="match status" value="1"/>
</dbReference>